<evidence type="ECO:0000313" key="2">
    <source>
        <dbReference type="Proteomes" id="UP001165960"/>
    </source>
</evidence>
<gene>
    <name evidence="1" type="ORF">DSO57_1000515</name>
</gene>
<sequence>MKMLDSATSVQWNNQGNILACSSFGSHLHFFEASSIINSDLSPDACLAHIGHIEHKCPPLKPLYRLIAQFHPDPTIGFRVSSLTSNGNSINFYSSKTRKQLYQYNDIDLIEKNTNCHGISSFSNSLWPI</sequence>
<reference evidence="1" key="1">
    <citation type="submission" date="2022-04" db="EMBL/GenBank/DDBJ databases">
        <title>Genome of the entomopathogenic fungus Entomophthora muscae.</title>
        <authorList>
            <person name="Elya C."/>
            <person name="Lovett B.R."/>
            <person name="Lee E."/>
            <person name="Macias A.M."/>
            <person name="Hajek A.E."/>
            <person name="De Bivort B.L."/>
            <person name="Kasson M.T."/>
            <person name="De Fine Licht H.H."/>
            <person name="Stajich J.E."/>
        </authorList>
    </citation>
    <scope>NUCLEOTIDE SEQUENCE</scope>
    <source>
        <strain evidence="1">Berkeley</strain>
    </source>
</reference>
<dbReference type="EMBL" id="QTSX02007101">
    <property type="protein sequence ID" value="KAJ9051855.1"/>
    <property type="molecule type" value="Genomic_DNA"/>
</dbReference>
<evidence type="ECO:0000313" key="1">
    <source>
        <dbReference type="EMBL" id="KAJ9051855.1"/>
    </source>
</evidence>
<protein>
    <submittedName>
        <fullName evidence="1">Uncharacterized protein</fullName>
    </submittedName>
</protein>
<proteinExistence type="predicted"/>
<organism evidence="1 2">
    <name type="scientific">Entomophthora muscae</name>
    <dbReference type="NCBI Taxonomy" id="34485"/>
    <lineage>
        <taxon>Eukaryota</taxon>
        <taxon>Fungi</taxon>
        <taxon>Fungi incertae sedis</taxon>
        <taxon>Zoopagomycota</taxon>
        <taxon>Entomophthoromycotina</taxon>
        <taxon>Entomophthoromycetes</taxon>
        <taxon>Entomophthorales</taxon>
        <taxon>Entomophthoraceae</taxon>
        <taxon>Entomophthora</taxon>
    </lineage>
</organism>
<name>A0ACC2RP50_9FUNG</name>
<keyword evidence="2" id="KW-1185">Reference proteome</keyword>
<accession>A0ACC2RP50</accession>
<comment type="caution">
    <text evidence="1">The sequence shown here is derived from an EMBL/GenBank/DDBJ whole genome shotgun (WGS) entry which is preliminary data.</text>
</comment>
<dbReference type="Proteomes" id="UP001165960">
    <property type="component" value="Unassembled WGS sequence"/>
</dbReference>